<feature type="domain" description="HTH deoR-type" evidence="6">
    <location>
        <begin position="1"/>
        <end position="49"/>
    </location>
</feature>
<dbReference type="InterPro" id="IPR050313">
    <property type="entry name" value="Carb_Metab_HTH_regulators"/>
</dbReference>
<dbReference type="InterPro" id="IPR037171">
    <property type="entry name" value="NagB/RpiA_transferase-like"/>
</dbReference>
<sequence>MLDRLRASGRLEVTALAEEFGLSAETIRRDLIVLEQAGSLKRVHGGALLETSRPVVPDVRQRESLMTIEKKAIAEIAAEFVPVGGLVLIDAGTTTKAFAEVYPLERASTVVTPSLNVATTLLEKSAASVHTLGGDVNPRTWSEAGQWTLQALSRITAEVVFLGCSGISLDQGATTSDGADGDVKRAMLGSARRCVMMADSSKIGTRHLISFAELGQIDILITGRSADPHELERIAASGVDVRLA</sequence>
<evidence type="ECO:0000313" key="7">
    <source>
        <dbReference type="EMBL" id="GGF18203.1"/>
    </source>
</evidence>
<evidence type="ECO:0000256" key="2">
    <source>
        <dbReference type="ARBA" id="ARBA00022491"/>
    </source>
</evidence>
<dbReference type="Pfam" id="PF08220">
    <property type="entry name" value="HTH_DeoR"/>
    <property type="match status" value="1"/>
</dbReference>
<comment type="caution">
    <text evidence="7">The sequence shown here is derived from an EMBL/GenBank/DDBJ whole genome shotgun (WGS) entry which is preliminary data.</text>
</comment>
<evidence type="ECO:0000256" key="5">
    <source>
        <dbReference type="ARBA" id="ARBA00024937"/>
    </source>
</evidence>
<accession>A0A917B243</accession>
<dbReference type="InterPro" id="IPR001034">
    <property type="entry name" value="DeoR_HTH"/>
</dbReference>
<evidence type="ECO:0000259" key="6">
    <source>
        <dbReference type="PROSITE" id="PS51000"/>
    </source>
</evidence>
<dbReference type="AlphaFoldDB" id="A0A917B243"/>
<evidence type="ECO:0000313" key="8">
    <source>
        <dbReference type="Proteomes" id="UP000598775"/>
    </source>
</evidence>
<dbReference type="PRINTS" id="PR00037">
    <property type="entry name" value="HTHLACR"/>
</dbReference>
<protein>
    <recommendedName>
        <fullName evidence="1">Lactose phosphotransferase system repressor</fullName>
    </recommendedName>
</protein>
<dbReference type="PANTHER" id="PTHR30363">
    <property type="entry name" value="HTH-TYPE TRANSCRIPTIONAL REGULATOR SRLR-RELATED"/>
    <property type="match status" value="1"/>
</dbReference>
<keyword evidence="3" id="KW-0805">Transcription regulation</keyword>
<proteinExistence type="predicted"/>
<dbReference type="SUPFAM" id="SSF100950">
    <property type="entry name" value="NagB/RpiA/CoA transferase-like"/>
    <property type="match status" value="1"/>
</dbReference>
<dbReference type="InterPro" id="IPR014036">
    <property type="entry name" value="DeoR-like_C"/>
</dbReference>
<dbReference type="Gene3D" id="3.40.50.1360">
    <property type="match status" value="1"/>
</dbReference>
<keyword evidence="2" id="KW-0678">Repressor</keyword>
<dbReference type="Pfam" id="PF00455">
    <property type="entry name" value="DeoRC"/>
    <property type="match status" value="1"/>
</dbReference>
<dbReference type="SUPFAM" id="SSF46785">
    <property type="entry name" value="Winged helix' DNA-binding domain"/>
    <property type="match status" value="1"/>
</dbReference>
<dbReference type="EMBL" id="BMGP01000002">
    <property type="protein sequence ID" value="GGF18203.1"/>
    <property type="molecule type" value="Genomic_DNA"/>
</dbReference>
<reference evidence="7 8" key="1">
    <citation type="journal article" date="2014" name="Int. J. Syst. Evol. Microbiol.">
        <title>Complete genome sequence of Corynebacterium casei LMG S-19264T (=DSM 44701T), isolated from a smear-ripened cheese.</title>
        <authorList>
            <consortium name="US DOE Joint Genome Institute (JGI-PGF)"/>
            <person name="Walter F."/>
            <person name="Albersmeier A."/>
            <person name="Kalinowski J."/>
            <person name="Ruckert C."/>
        </authorList>
    </citation>
    <scope>NUCLEOTIDE SEQUENCE [LARGE SCALE GENOMIC DNA]</scope>
    <source>
        <strain evidence="7 8">CGMCC 1.12976</strain>
    </source>
</reference>
<dbReference type="GO" id="GO:0003700">
    <property type="term" value="F:DNA-binding transcription factor activity"/>
    <property type="evidence" value="ECO:0007669"/>
    <property type="project" value="InterPro"/>
</dbReference>
<organism evidence="7 8">
    <name type="scientific">Subtercola lobariae</name>
    <dbReference type="NCBI Taxonomy" id="1588641"/>
    <lineage>
        <taxon>Bacteria</taxon>
        <taxon>Bacillati</taxon>
        <taxon>Actinomycetota</taxon>
        <taxon>Actinomycetes</taxon>
        <taxon>Micrococcales</taxon>
        <taxon>Microbacteriaceae</taxon>
        <taxon>Subtercola</taxon>
    </lineage>
</organism>
<keyword evidence="4" id="KW-0804">Transcription</keyword>
<dbReference type="Proteomes" id="UP000598775">
    <property type="component" value="Unassembled WGS sequence"/>
</dbReference>
<gene>
    <name evidence="7" type="primary">fruR</name>
    <name evidence="7" type="ORF">GCM10011399_09880</name>
</gene>
<dbReference type="PANTHER" id="PTHR30363:SF4">
    <property type="entry name" value="GLYCEROL-3-PHOSPHATE REGULON REPRESSOR"/>
    <property type="match status" value="1"/>
</dbReference>
<dbReference type="PROSITE" id="PS51000">
    <property type="entry name" value="HTH_DEOR_2"/>
    <property type="match status" value="1"/>
</dbReference>
<dbReference type="SMART" id="SM00420">
    <property type="entry name" value="HTH_DEOR"/>
    <property type="match status" value="1"/>
</dbReference>
<keyword evidence="8" id="KW-1185">Reference proteome</keyword>
<name>A0A917B243_9MICO</name>
<evidence type="ECO:0000256" key="4">
    <source>
        <dbReference type="ARBA" id="ARBA00023163"/>
    </source>
</evidence>
<evidence type="ECO:0000256" key="1">
    <source>
        <dbReference type="ARBA" id="ARBA00021390"/>
    </source>
</evidence>
<evidence type="ECO:0000256" key="3">
    <source>
        <dbReference type="ARBA" id="ARBA00023015"/>
    </source>
</evidence>
<dbReference type="SMART" id="SM01134">
    <property type="entry name" value="DeoRC"/>
    <property type="match status" value="1"/>
</dbReference>
<comment type="function">
    <text evidence="5">Repressor of the lactose catabolism operon. Galactose-6-phosphate is the inducer.</text>
</comment>
<dbReference type="InterPro" id="IPR036390">
    <property type="entry name" value="WH_DNA-bd_sf"/>
</dbReference>